<evidence type="ECO:0000256" key="1">
    <source>
        <dbReference type="SAM" id="Phobius"/>
    </source>
</evidence>
<sequence>MSAKSRSRVGLHQHSRISPKHNVHVNHQHEPFILIQNRSASGLRGVDLVEQVAQNTSIQRRRWAELYPRLWEHKTKIDIVDTILFVNGSPADWYFTSAATGELKRKSTSKLNAVAIRKHCAKASLLTDETRQRLRARLVHEESGQIVCTPLRDGEISFVLSQPPSDLAVATMLLQPLLPSARQPTNARGTFVAKYNIAATSSCTRVLHLENGGLYGLLPSQASTANSAVVGAVRSKRPSSAPVTAQSHQLEEIIKEELRKLVHAVEAAFNDRVRLLTADFQITDMHRLVLVRVSGVVFFSDLVQKKEIPATTRHSAFEEGSGAQRRKTSVDNSRKCAGRVFCHCTDIVTAPGSNRPRSSKKQAEVCQITRKSISLSENETAFLKRFGAEAEATLRPTDSLDLTAAASWSRRGKSSSGQYSAVMKLLERRIFMLQNTLWNPKSDSFDPKALEFEDARWLPHEYEMVAVCQACNLIYQAIDDERFSRSRETAAAATRRSTELFRSKFLESERATIATLHRTPSSVSGNVREAWEVNEEDQAFPFLERALVTEGVNGVDSTPIHILPDSARVTSRESTNDFSWNAPTTAGVNSLVGIFLLDVTEFLIAVYAIVFALLLACFECHLSVTDNILRPNFGFLYGYRGMTTYLVFIGLMDLGMIGHVFGIIAGTLACINACLVVFVGVCAPRAPIDYPAVITSATVPSYGSTSQMQGPIAFALATGALKKGTSSPASVHVIV</sequence>
<keyword evidence="1" id="KW-0812">Transmembrane</keyword>
<organism evidence="2 3">
    <name type="scientific">Phytophthora cactorum</name>
    <dbReference type="NCBI Taxonomy" id="29920"/>
    <lineage>
        <taxon>Eukaryota</taxon>
        <taxon>Sar</taxon>
        <taxon>Stramenopiles</taxon>
        <taxon>Oomycota</taxon>
        <taxon>Peronosporomycetes</taxon>
        <taxon>Peronosporales</taxon>
        <taxon>Peronosporaceae</taxon>
        <taxon>Phytophthora</taxon>
    </lineage>
</organism>
<accession>A0A8T1HUD5</accession>
<dbReference type="EMBL" id="RCMV01000526">
    <property type="protein sequence ID" value="KAG3215863.1"/>
    <property type="molecule type" value="Genomic_DNA"/>
</dbReference>
<dbReference type="PANTHER" id="PTHR38894">
    <property type="entry name" value="TRANSMEMBRANE PROTEIN"/>
    <property type="match status" value="1"/>
</dbReference>
<evidence type="ECO:0000313" key="2">
    <source>
        <dbReference type="EMBL" id="KAG3215863.1"/>
    </source>
</evidence>
<dbReference type="VEuPathDB" id="FungiDB:PC110_g15588"/>
<keyword evidence="1" id="KW-1133">Transmembrane helix</keyword>
<dbReference type="Proteomes" id="UP000760860">
    <property type="component" value="Unassembled WGS sequence"/>
</dbReference>
<reference evidence="2" key="1">
    <citation type="submission" date="2018-05" db="EMBL/GenBank/DDBJ databases">
        <title>Effector identification in a new, highly contiguous assembly of the strawberry crown rot pathogen Phytophthora cactorum.</title>
        <authorList>
            <person name="Armitage A.D."/>
            <person name="Nellist C.F."/>
            <person name="Bates H."/>
            <person name="Vickerstaff R.J."/>
            <person name="Harrison R.J."/>
        </authorList>
    </citation>
    <scope>NUCLEOTIDE SEQUENCE</scope>
    <source>
        <strain evidence="2">P421</strain>
    </source>
</reference>
<gene>
    <name evidence="2" type="ORF">PC129_g13260</name>
</gene>
<dbReference type="VEuPathDB" id="FungiDB:PC110_g15587"/>
<name>A0A8T1HUD5_9STRA</name>
<evidence type="ECO:0000313" key="3">
    <source>
        <dbReference type="Proteomes" id="UP000760860"/>
    </source>
</evidence>
<feature type="transmembrane region" description="Helical" evidence="1">
    <location>
        <begin position="657"/>
        <end position="681"/>
    </location>
</feature>
<feature type="transmembrane region" description="Helical" evidence="1">
    <location>
        <begin position="634"/>
        <end position="651"/>
    </location>
</feature>
<keyword evidence="1" id="KW-0472">Membrane</keyword>
<comment type="caution">
    <text evidence="2">The sequence shown here is derived from an EMBL/GenBank/DDBJ whole genome shotgun (WGS) entry which is preliminary data.</text>
</comment>
<dbReference type="PANTHER" id="PTHR38894:SF1">
    <property type="entry name" value="TRANSMEMBRANE PROTEIN"/>
    <property type="match status" value="1"/>
</dbReference>
<protein>
    <submittedName>
        <fullName evidence="2">Uncharacterized protein</fullName>
    </submittedName>
</protein>
<proteinExistence type="predicted"/>
<dbReference type="AlphaFoldDB" id="A0A8T1HUD5"/>
<feature type="transmembrane region" description="Helical" evidence="1">
    <location>
        <begin position="602"/>
        <end position="622"/>
    </location>
</feature>